<sequence>MEEYKYMGGEDLDSSIIRQDCIKFIMQRFSSENAIYLANKEVGIIARMENIAGLNLLSDLDDSTIREWLISNAIIYDPAHFETYETYVLRTENRIFTESQIQQNTHIFCGRSPSIRNCYGFGHKCDFYSYGGRGYGFLNCIGLCGSYDCARAIQRKALKTIQKFVKYNMQRFYKKQILEYGNSTRLHMESNVKPLSAMRLLFITKIHGTEILRYLEQISEFL</sequence>
<dbReference type="EMBL" id="MN740069">
    <property type="protein sequence ID" value="QHT86461.1"/>
    <property type="molecule type" value="Genomic_DNA"/>
</dbReference>
<reference evidence="1" key="1">
    <citation type="journal article" date="2020" name="Nature">
        <title>Giant virus diversity and host interactions through global metagenomics.</title>
        <authorList>
            <person name="Schulz F."/>
            <person name="Roux S."/>
            <person name="Paez-Espino D."/>
            <person name="Jungbluth S."/>
            <person name="Walsh D.A."/>
            <person name="Denef V.J."/>
            <person name="McMahon K.D."/>
            <person name="Konstantinidis K.T."/>
            <person name="Eloe-Fadrosh E.A."/>
            <person name="Kyrpides N.C."/>
            <person name="Woyke T."/>
        </authorList>
    </citation>
    <scope>NUCLEOTIDE SEQUENCE</scope>
    <source>
        <strain evidence="1">GVMAG-M-3300023184-186</strain>
    </source>
</reference>
<protein>
    <submittedName>
        <fullName evidence="1">Uncharacterized protein</fullName>
    </submittedName>
</protein>
<organism evidence="1">
    <name type="scientific">viral metagenome</name>
    <dbReference type="NCBI Taxonomy" id="1070528"/>
    <lineage>
        <taxon>unclassified sequences</taxon>
        <taxon>metagenomes</taxon>
        <taxon>organismal metagenomes</taxon>
    </lineage>
</organism>
<accession>A0A6C0I0C7</accession>
<evidence type="ECO:0000313" key="1">
    <source>
        <dbReference type="EMBL" id="QHT86461.1"/>
    </source>
</evidence>
<dbReference type="AlphaFoldDB" id="A0A6C0I0C7"/>
<name>A0A6C0I0C7_9ZZZZ</name>
<proteinExistence type="predicted"/>